<protein>
    <submittedName>
        <fullName evidence="1">Uncharacterized protein</fullName>
    </submittedName>
</protein>
<gene>
    <name evidence="1" type="ORF">EZS28_047773</name>
</gene>
<comment type="caution">
    <text evidence="1">The sequence shown here is derived from an EMBL/GenBank/DDBJ whole genome shotgun (WGS) entry which is preliminary data.</text>
</comment>
<feature type="non-terminal residue" evidence="1">
    <location>
        <position position="1"/>
    </location>
</feature>
<reference evidence="1 2" key="1">
    <citation type="submission" date="2019-03" db="EMBL/GenBank/DDBJ databases">
        <title>Single cell metagenomics reveals metabolic interactions within the superorganism composed of flagellate Streblomastix strix and complex community of Bacteroidetes bacteria on its surface.</title>
        <authorList>
            <person name="Treitli S.C."/>
            <person name="Kolisko M."/>
            <person name="Husnik F."/>
            <person name="Keeling P."/>
            <person name="Hampl V."/>
        </authorList>
    </citation>
    <scope>NUCLEOTIDE SEQUENCE [LARGE SCALE GENOMIC DNA]</scope>
    <source>
        <strain evidence="1">ST1C</strain>
    </source>
</reference>
<proteinExistence type="predicted"/>
<evidence type="ECO:0000313" key="2">
    <source>
        <dbReference type="Proteomes" id="UP000324800"/>
    </source>
</evidence>
<dbReference type="Proteomes" id="UP000324800">
    <property type="component" value="Unassembled WGS sequence"/>
</dbReference>
<name>A0A5J4TG96_9EUKA</name>
<sequence>IEEEEAEERDMILRDAEILSRLVNAKRTTIQLARDALFRKHSQKHAYNEHIQSLQVTNIVDIILTQNMPKQAMPLQFKCSNHTKGLTRYSPNLNLTY</sequence>
<accession>A0A5J4TG96</accession>
<evidence type="ECO:0000313" key="1">
    <source>
        <dbReference type="EMBL" id="KAA6356700.1"/>
    </source>
</evidence>
<dbReference type="EMBL" id="SNRW01032542">
    <property type="protein sequence ID" value="KAA6356700.1"/>
    <property type="molecule type" value="Genomic_DNA"/>
</dbReference>
<dbReference type="AlphaFoldDB" id="A0A5J4TG96"/>
<organism evidence="1 2">
    <name type="scientific">Streblomastix strix</name>
    <dbReference type="NCBI Taxonomy" id="222440"/>
    <lineage>
        <taxon>Eukaryota</taxon>
        <taxon>Metamonada</taxon>
        <taxon>Preaxostyla</taxon>
        <taxon>Oxymonadida</taxon>
        <taxon>Streblomastigidae</taxon>
        <taxon>Streblomastix</taxon>
    </lineage>
</organism>